<dbReference type="FunFam" id="3.30.200.20:FF:000042">
    <property type="entry name" value="Aurora kinase A"/>
    <property type="match status" value="1"/>
</dbReference>
<evidence type="ECO:0000256" key="12">
    <source>
        <dbReference type="PROSITE-ProRule" id="PRU10141"/>
    </source>
</evidence>
<evidence type="ECO:0000256" key="2">
    <source>
        <dbReference type="ARBA" id="ARBA00022527"/>
    </source>
</evidence>
<name>A0A9N9TTM2_PHYSR</name>
<dbReference type="InterPro" id="IPR017441">
    <property type="entry name" value="Protein_kinase_ATP_BS"/>
</dbReference>
<comment type="catalytic activity">
    <reaction evidence="8 14">
        <text>L-seryl-[protein] + ATP = O-phospho-L-seryl-[protein] + ADP + H(+)</text>
        <dbReference type="Rhea" id="RHEA:17989"/>
        <dbReference type="Rhea" id="RHEA-COMP:9863"/>
        <dbReference type="Rhea" id="RHEA-COMP:11604"/>
        <dbReference type="ChEBI" id="CHEBI:15378"/>
        <dbReference type="ChEBI" id="CHEBI:29999"/>
        <dbReference type="ChEBI" id="CHEBI:30616"/>
        <dbReference type="ChEBI" id="CHEBI:83421"/>
        <dbReference type="ChEBI" id="CHEBI:456216"/>
        <dbReference type="EC" id="2.7.11.1"/>
    </reaction>
</comment>
<dbReference type="EMBL" id="OU900101">
    <property type="protein sequence ID" value="CAG9864430.1"/>
    <property type="molecule type" value="Genomic_DNA"/>
</dbReference>
<organism evidence="16 17">
    <name type="scientific">Phyllotreta striolata</name>
    <name type="common">Striped flea beetle</name>
    <name type="synonym">Crioceris striolata</name>
    <dbReference type="NCBI Taxonomy" id="444603"/>
    <lineage>
        <taxon>Eukaryota</taxon>
        <taxon>Metazoa</taxon>
        <taxon>Ecdysozoa</taxon>
        <taxon>Arthropoda</taxon>
        <taxon>Hexapoda</taxon>
        <taxon>Insecta</taxon>
        <taxon>Pterygota</taxon>
        <taxon>Neoptera</taxon>
        <taxon>Endopterygota</taxon>
        <taxon>Coleoptera</taxon>
        <taxon>Polyphaga</taxon>
        <taxon>Cucujiformia</taxon>
        <taxon>Chrysomeloidea</taxon>
        <taxon>Chrysomelidae</taxon>
        <taxon>Galerucinae</taxon>
        <taxon>Alticini</taxon>
        <taxon>Phyllotreta</taxon>
    </lineage>
</organism>
<evidence type="ECO:0000256" key="9">
    <source>
        <dbReference type="PIRSR" id="PIRSR630616-1"/>
    </source>
</evidence>
<evidence type="ECO:0000256" key="13">
    <source>
        <dbReference type="RuleBase" id="RU000304"/>
    </source>
</evidence>
<proteinExistence type="inferred from homology"/>
<keyword evidence="6 10" id="KW-0067">ATP-binding</keyword>
<dbReference type="Pfam" id="PF00069">
    <property type="entry name" value="Pkinase"/>
    <property type="match status" value="1"/>
</dbReference>
<evidence type="ECO:0000259" key="15">
    <source>
        <dbReference type="PROSITE" id="PS50011"/>
    </source>
</evidence>
<dbReference type="Gene3D" id="1.10.510.10">
    <property type="entry name" value="Transferase(Phosphotransferase) domain 1"/>
    <property type="match status" value="1"/>
</dbReference>
<dbReference type="PROSITE" id="PS00107">
    <property type="entry name" value="PROTEIN_KINASE_ATP"/>
    <property type="match status" value="1"/>
</dbReference>
<evidence type="ECO:0000256" key="1">
    <source>
        <dbReference type="ARBA" id="ARBA00004214"/>
    </source>
</evidence>
<dbReference type="OrthoDB" id="377346at2759"/>
<dbReference type="GO" id="GO:0006325">
    <property type="term" value="P:chromatin organization"/>
    <property type="evidence" value="ECO:0007669"/>
    <property type="project" value="UniProtKB-ARBA"/>
</dbReference>
<dbReference type="InterPro" id="IPR011009">
    <property type="entry name" value="Kinase-like_dom_sf"/>
</dbReference>
<accession>A0A9N9TTM2</accession>
<dbReference type="PROSITE" id="PS50011">
    <property type="entry name" value="PROTEIN_KINASE_DOM"/>
    <property type="match status" value="1"/>
</dbReference>
<feature type="active site" description="Proton acceptor" evidence="9">
    <location>
        <position position="183"/>
    </location>
</feature>
<evidence type="ECO:0000256" key="4">
    <source>
        <dbReference type="ARBA" id="ARBA00022741"/>
    </source>
</evidence>
<keyword evidence="5 14" id="KW-0418">Kinase</keyword>
<protein>
    <recommendedName>
        <fullName evidence="14">Aurora kinase</fullName>
        <ecNumber evidence="14">2.7.11.1</ecNumber>
    </recommendedName>
</protein>
<evidence type="ECO:0000256" key="3">
    <source>
        <dbReference type="ARBA" id="ARBA00022679"/>
    </source>
</evidence>
<dbReference type="Proteomes" id="UP001153712">
    <property type="component" value="Chromosome 8"/>
</dbReference>
<feature type="cross-link" description="Glycyl lysine isopeptide (Lys-Gly) (interchain with G-Cter in SUMO2)" evidence="11">
    <location>
        <position position="185"/>
    </location>
</feature>
<feature type="binding site" evidence="10 12">
    <location>
        <position position="87"/>
    </location>
    <ligand>
        <name>ATP</name>
        <dbReference type="ChEBI" id="CHEBI:30616"/>
    </ligand>
</feature>
<keyword evidence="2 13" id="KW-0723">Serine/threonine-protein kinase</keyword>
<comment type="similarity">
    <text evidence="14">Belongs to the protein kinase superfamily. Ser/Thr protein kinase family. Aurora subfamily.</text>
</comment>
<reference evidence="16" key="1">
    <citation type="submission" date="2022-01" db="EMBL/GenBank/DDBJ databases">
        <authorList>
            <person name="King R."/>
        </authorList>
    </citation>
    <scope>NUCLEOTIDE SEQUENCE</scope>
</reference>
<evidence type="ECO:0000256" key="5">
    <source>
        <dbReference type="ARBA" id="ARBA00022777"/>
    </source>
</evidence>
<dbReference type="InterPro" id="IPR030616">
    <property type="entry name" value="Aur-like"/>
</dbReference>
<evidence type="ECO:0000313" key="16">
    <source>
        <dbReference type="EMBL" id="CAG9864430.1"/>
    </source>
</evidence>
<dbReference type="EC" id="2.7.11.1" evidence="14"/>
<feature type="binding site" evidence="10">
    <location>
        <position position="201"/>
    </location>
    <ligand>
        <name>ATP</name>
        <dbReference type="ChEBI" id="CHEBI:30616"/>
    </ligand>
</feature>
<dbReference type="SUPFAM" id="SSF56112">
    <property type="entry name" value="Protein kinase-like (PK-like)"/>
    <property type="match status" value="1"/>
</dbReference>
<dbReference type="InterPro" id="IPR000719">
    <property type="entry name" value="Prot_kinase_dom"/>
</dbReference>
<sequence>MDNEANLDNKRVPLQEIVANSDNNVEIRGSCAVTETNENAKSMRTNRAGERVWSLASFDIGRRLGGGSFANVFLAREKKSKFIVALKVLLKKDIKQKNLELQVIREIDIQAHLIHPNILRLYEYFHDESRIYMILEFAPKGSVYSKLLECPNKRFSEGVAGVYVAQIADALHYCHSKKVIHRDIKPGNLLLGQNEEIKLADFGWSVHGPSSRRSTQCGTLDYLSPEVVLGKTYNEKVDLWSLGVVCYEFLTGKTPFDCSNSHGICKKISKGQFSVPSFVSNEAKDLIRKLIVLEPDSRLDSIGVLEHPWILKHKTS</sequence>
<dbReference type="PANTHER" id="PTHR24350">
    <property type="entry name" value="SERINE/THREONINE-PROTEIN KINASE IAL-RELATED"/>
    <property type="match status" value="1"/>
</dbReference>
<dbReference type="GO" id="GO:0004674">
    <property type="term" value="F:protein serine/threonine kinase activity"/>
    <property type="evidence" value="ECO:0007669"/>
    <property type="project" value="UniProtKB-KW"/>
</dbReference>
<dbReference type="GO" id="GO:0000070">
    <property type="term" value="P:mitotic sister chromatid segregation"/>
    <property type="evidence" value="ECO:0007669"/>
    <property type="project" value="UniProtKB-ARBA"/>
</dbReference>
<dbReference type="InterPro" id="IPR008271">
    <property type="entry name" value="Ser/Thr_kinase_AS"/>
</dbReference>
<gene>
    <name evidence="16" type="ORF">PHYEVI_LOCUS10685</name>
</gene>
<dbReference type="FunFam" id="1.10.510.10:FF:000235">
    <property type="entry name" value="Serine/threonine-protein kinase ark1"/>
    <property type="match status" value="1"/>
</dbReference>
<keyword evidence="4 10" id="KW-0547">Nucleotide-binding</keyword>
<dbReference type="AlphaFoldDB" id="A0A9N9TTM2"/>
<dbReference type="CDD" id="cd14007">
    <property type="entry name" value="STKc_Aurora"/>
    <property type="match status" value="1"/>
</dbReference>
<dbReference type="GO" id="GO:0005524">
    <property type="term" value="F:ATP binding"/>
    <property type="evidence" value="ECO:0007669"/>
    <property type="project" value="UniProtKB-UniRule"/>
</dbReference>
<evidence type="ECO:0000256" key="6">
    <source>
        <dbReference type="ARBA" id="ARBA00022840"/>
    </source>
</evidence>
<evidence type="ECO:0000256" key="14">
    <source>
        <dbReference type="RuleBase" id="RU367134"/>
    </source>
</evidence>
<keyword evidence="17" id="KW-1185">Reference proteome</keyword>
<dbReference type="PROSITE" id="PS00108">
    <property type="entry name" value="PROTEIN_KINASE_ST"/>
    <property type="match status" value="1"/>
</dbReference>
<comment type="subcellular location">
    <subcellularLocation>
        <location evidence="1">Midbody</location>
    </subcellularLocation>
</comment>
<feature type="binding site" evidence="10">
    <location>
        <begin position="136"/>
        <end position="138"/>
    </location>
    <ligand>
        <name>ATP</name>
        <dbReference type="ChEBI" id="CHEBI:30616"/>
    </ligand>
</feature>
<evidence type="ECO:0000256" key="11">
    <source>
        <dbReference type="PIRSR" id="PIRSR630616-3"/>
    </source>
</evidence>
<dbReference type="GO" id="GO:0030496">
    <property type="term" value="C:midbody"/>
    <property type="evidence" value="ECO:0007669"/>
    <property type="project" value="UniProtKB-SubCell"/>
</dbReference>
<evidence type="ECO:0000256" key="7">
    <source>
        <dbReference type="ARBA" id="ARBA00047899"/>
    </source>
</evidence>
<comment type="catalytic activity">
    <reaction evidence="7 14">
        <text>L-threonyl-[protein] + ATP = O-phospho-L-threonyl-[protein] + ADP + H(+)</text>
        <dbReference type="Rhea" id="RHEA:46608"/>
        <dbReference type="Rhea" id="RHEA-COMP:11060"/>
        <dbReference type="Rhea" id="RHEA-COMP:11605"/>
        <dbReference type="ChEBI" id="CHEBI:15378"/>
        <dbReference type="ChEBI" id="CHEBI:30013"/>
        <dbReference type="ChEBI" id="CHEBI:30616"/>
        <dbReference type="ChEBI" id="CHEBI:61977"/>
        <dbReference type="ChEBI" id="CHEBI:456216"/>
        <dbReference type="EC" id="2.7.11.1"/>
    </reaction>
</comment>
<dbReference type="GO" id="GO:0030261">
    <property type="term" value="P:chromosome condensation"/>
    <property type="evidence" value="ECO:0007669"/>
    <property type="project" value="UniProtKB-ARBA"/>
</dbReference>
<evidence type="ECO:0000313" key="17">
    <source>
        <dbReference type="Proteomes" id="UP001153712"/>
    </source>
</evidence>
<keyword evidence="3 14" id="KW-0808">Transferase</keyword>
<dbReference type="GO" id="GO:0032506">
    <property type="term" value="P:cytokinetic process"/>
    <property type="evidence" value="ECO:0007669"/>
    <property type="project" value="UniProtKB-ARBA"/>
</dbReference>
<dbReference type="SMART" id="SM00220">
    <property type="entry name" value="S_TKc"/>
    <property type="match status" value="1"/>
</dbReference>
<evidence type="ECO:0000256" key="8">
    <source>
        <dbReference type="ARBA" id="ARBA00048679"/>
    </source>
</evidence>
<feature type="domain" description="Protein kinase" evidence="15">
    <location>
        <begin position="58"/>
        <end position="310"/>
    </location>
</feature>
<evidence type="ECO:0000256" key="10">
    <source>
        <dbReference type="PIRSR" id="PIRSR630616-2"/>
    </source>
</evidence>